<dbReference type="Proteomes" id="UP000684084">
    <property type="component" value="Unassembled WGS sequence"/>
</dbReference>
<gene>
    <name evidence="1" type="ORF">CHRIB12_LOCUS12934</name>
</gene>
<name>A0A915ZC74_9GLOM</name>
<accession>A0A915ZC74</accession>
<dbReference type="OrthoDB" id="10503426at2759"/>
<dbReference type="AlphaFoldDB" id="A0A915ZC74"/>
<protein>
    <submittedName>
        <fullName evidence="1">Uncharacterized protein</fullName>
    </submittedName>
</protein>
<evidence type="ECO:0000313" key="1">
    <source>
        <dbReference type="EMBL" id="CAB5371014.1"/>
    </source>
</evidence>
<organism evidence="1 2">
    <name type="scientific">Rhizophagus irregularis</name>
    <dbReference type="NCBI Taxonomy" id="588596"/>
    <lineage>
        <taxon>Eukaryota</taxon>
        <taxon>Fungi</taxon>
        <taxon>Fungi incertae sedis</taxon>
        <taxon>Mucoromycota</taxon>
        <taxon>Glomeromycotina</taxon>
        <taxon>Glomeromycetes</taxon>
        <taxon>Glomerales</taxon>
        <taxon>Glomeraceae</taxon>
        <taxon>Rhizophagus</taxon>
    </lineage>
</organism>
<comment type="caution">
    <text evidence="1">The sequence shown here is derived from an EMBL/GenBank/DDBJ whole genome shotgun (WGS) entry which is preliminary data.</text>
</comment>
<sequence>MGVGVFVVNEINLMHRINFHENIIQYFGITIQVQITSLFLNDSRLDYIINTQIIKRSDKITKIIQIKNIYFVTVII</sequence>
<reference evidence="1" key="1">
    <citation type="submission" date="2020-05" db="EMBL/GenBank/DDBJ databases">
        <authorList>
            <person name="Rincon C."/>
            <person name="Sanders R I."/>
            <person name="Robbins C."/>
            <person name="Chaturvedi A."/>
        </authorList>
    </citation>
    <scope>NUCLEOTIDE SEQUENCE</scope>
    <source>
        <strain evidence="1">CHB12</strain>
    </source>
</reference>
<evidence type="ECO:0000313" key="2">
    <source>
        <dbReference type="Proteomes" id="UP000684084"/>
    </source>
</evidence>
<proteinExistence type="predicted"/>
<dbReference type="EMBL" id="CAGKOT010000028">
    <property type="protein sequence ID" value="CAB5371014.1"/>
    <property type="molecule type" value="Genomic_DNA"/>
</dbReference>